<evidence type="ECO:0000256" key="2">
    <source>
        <dbReference type="SAM" id="SignalP"/>
    </source>
</evidence>
<feature type="signal peptide" evidence="2">
    <location>
        <begin position="1"/>
        <end position="31"/>
    </location>
</feature>
<organism evidence="3 4">
    <name type="scientific">Gordonia sihwensis NBRC 108236</name>
    <dbReference type="NCBI Taxonomy" id="1223544"/>
    <lineage>
        <taxon>Bacteria</taxon>
        <taxon>Bacillati</taxon>
        <taxon>Actinomycetota</taxon>
        <taxon>Actinomycetes</taxon>
        <taxon>Mycobacteriales</taxon>
        <taxon>Gordoniaceae</taxon>
        <taxon>Gordonia</taxon>
    </lineage>
</organism>
<protein>
    <recommendedName>
        <fullName evidence="5">Glycine zipper domain-containing protein</fullName>
    </recommendedName>
</protein>
<evidence type="ECO:0000313" key="4">
    <source>
        <dbReference type="Proteomes" id="UP000035083"/>
    </source>
</evidence>
<dbReference type="Proteomes" id="UP000035083">
    <property type="component" value="Unassembled WGS sequence"/>
</dbReference>
<evidence type="ECO:0000313" key="3">
    <source>
        <dbReference type="EMBL" id="GAC62351.1"/>
    </source>
</evidence>
<keyword evidence="4" id="KW-1185">Reference proteome</keyword>
<dbReference type="eggNOG" id="ENOG5033RMD">
    <property type="taxonomic scope" value="Bacteria"/>
</dbReference>
<feature type="region of interest" description="Disordered" evidence="1">
    <location>
        <begin position="297"/>
        <end position="316"/>
    </location>
</feature>
<gene>
    <name evidence="3" type="ORF">GSI01S_33_00370</name>
</gene>
<comment type="caution">
    <text evidence="3">The sequence shown here is derived from an EMBL/GenBank/DDBJ whole genome shotgun (WGS) entry which is preliminary data.</text>
</comment>
<dbReference type="EMBL" id="BANU01000033">
    <property type="protein sequence ID" value="GAC62351.1"/>
    <property type="molecule type" value="Genomic_DNA"/>
</dbReference>
<keyword evidence="2" id="KW-0732">Signal</keyword>
<dbReference type="AlphaFoldDB" id="L7LNP6"/>
<sequence length="430" mass="42675">MNLNTTTRHRAGSAVAVAVSMSLLLGATAHAAPEQGGTTPSAPPEQGGTTPSAPPEQGGTTPSAPPEQGGTTPSAPVPVEPAPSTPGLVPGPPPGPVETVPTAPSYNDDYNPVPSAPLHEPRWVPPVPRKVAPPDHVRIGNMVMPVKDVPFPPGMSKRDRDRAVVSTNDWSAYAEAEIARGLISMGVPKDEASRKAAAAVLGGAAAGAAGGTAAFLATTVTVGLVTVPIGALIGAGAGAVVGGGNPVSIAGGAGLGALGGAGVAVGAGVVVGTAAAAASAVAGGALGYWLGAGDPGADPKKPKLPWEQQGPGKHREPEAVRIVDPNANQYEVHVPAPVAQKAGLPAVDYVVNNRGDVNLTVGATRTGWSAEQAQIPTRAIESVAPGASRAINDGVRAASEELSKAVPGLNVQWPQEPTVAKSKQTARHAR</sequence>
<reference evidence="3 4" key="1">
    <citation type="submission" date="2012-12" db="EMBL/GenBank/DDBJ databases">
        <title>Whole genome shotgun sequence of Gordonia sihwensis NBRC 108236.</title>
        <authorList>
            <person name="Yoshida I."/>
            <person name="Hosoyama A."/>
            <person name="Tsuchikane K."/>
            <person name="Ando Y."/>
            <person name="Baba S."/>
            <person name="Ohji S."/>
            <person name="Hamada M."/>
            <person name="Tamura T."/>
            <person name="Yamazoe A."/>
            <person name="Yamazaki S."/>
            <person name="Fujita N."/>
        </authorList>
    </citation>
    <scope>NUCLEOTIDE SEQUENCE [LARGE SCALE GENOMIC DNA]</scope>
    <source>
        <strain evidence="3 4">NBRC 108236</strain>
    </source>
</reference>
<accession>L7LNP6</accession>
<feature type="compositionally biased region" description="Pro residues" evidence="1">
    <location>
        <begin position="75"/>
        <end position="96"/>
    </location>
</feature>
<feature type="region of interest" description="Disordered" evidence="1">
    <location>
        <begin position="29"/>
        <end position="125"/>
    </location>
</feature>
<evidence type="ECO:0008006" key="5">
    <source>
        <dbReference type="Google" id="ProtNLM"/>
    </source>
</evidence>
<evidence type="ECO:0000256" key="1">
    <source>
        <dbReference type="SAM" id="MobiDB-lite"/>
    </source>
</evidence>
<feature type="chain" id="PRO_5003980301" description="Glycine zipper domain-containing protein" evidence="2">
    <location>
        <begin position="32"/>
        <end position="430"/>
    </location>
</feature>
<name>L7LNP6_9ACTN</name>
<proteinExistence type="predicted"/>